<dbReference type="AlphaFoldDB" id="A0A517TV36"/>
<name>A0A517TV36_9BACT</name>
<evidence type="ECO:0000256" key="2">
    <source>
        <dbReference type="SAM" id="MobiDB-lite"/>
    </source>
</evidence>
<proteinExistence type="predicted"/>
<keyword evidence="1" id="KW-0175">Coiled coil</keyword>
<evidence type="ECO:0000256" key="1">
    <source>
        <dbReference type="SAM" id="Coils"/>
    </source>
</evidence>
<protein>
    <recommendedName>
        <fullName evidence="5">ParB/Sulfiredoxin domain-containing protein</fullName>
    </recommendedName>
</protein>
<sequence length="316" mass="34766">MNLFPVRVAITDIVDRPELWSRADGKLMPALFNDYAERFADSTIEFKDGEQTITLFRCPPLKVVAASEEEGPYLLVDGRYRMGLASGMNATHIEVKVINPEEGETVEDRAVLEAAKANSEHGKPLTNADKRRAVKMLLESEFWKTKSANWIAKELGFSNSFVGRVKDEVCSEQTPVKGPDGKVYPAKHAKKSSQPKTSLAIVSDDAAHHGPQTEGDDDEPADDELSELEADSDDDSALECDHGSEINFDDDNATQELQDVITTLEDQHEELARLAESVDKELALDFVNAAAQLAATIQMLIATKEKMATEQLVASM</sequence>
<dbReference type="OrthoDB" id="189843at2"/>
<feature type="region of interest" description="Disordered" evidence="2">
    <location>
        <begin position="170"/>
        <end position="237"/>
    </location>
</feature>
<keyword evidence="4" id="KW-1185">Reference proteome</keyword>
<reference evidence="3 4" key="1">
    <citation type="submission" date="2019-02" db="EMBL/GenBank/DDBJ databases">
        <title>Deep-cultivation of Planctomycetes and their phenomic and genomic characterization uncovers novel biology.</title>
        <authorList>
            <person name="Wiegand S."/>
            <person name="Jogler M."/>
            <person name="Boedeker C."/>
            <person name="Pinto D."/>
            <person name="Vollmers J."/>
            <person name="Rivas-Marin E."/>
            <person name="Kohn T."/>
            <person name="Peeters S.H."/>
            <person name="Heuer A."/>
            <person name="Rast P."/>
            <person name="Oberbeckmann S."/>
            <person name="Bunk B."/>
            <person name="Jeske O."/>
            <person name="Meyerdierks A."/>
            <person name="Storesund J.E."/>
            <person name="Kallscheuer N."/>
            <person name="Luecker S."/>
            <person name="Lage O.M."/>
            <person name="Pohl T."/>
            <person name="Merkel B.J."/>
            <person name="Hornburger P."/>
            <person name="Mueller R.-W."/>
            <person name="Bruemmer F."/>
            <person name="Labrenz M."/>
            <person name="Spormann A.M."/>
            <person name="Op den Camp H."/>
            <person name="Overmann J."/>
            <person name="Amann R."/>
            <person name="Jetten M.S.M."/>
            <person name="Mascher T."/>
            <person name="Medema M.H."/>
            <person name="Devos D.P."/>
            <person name="Kaster A.-K."/>
            <person name="Ovreas L."/>
            <person name="Rohde M."/>
            <person name="Galperin M.Y."/>
            <person name="Jogler C."/>
        </authorList>
    </citation>
    <scope>NUCLEOTIDE SEQUENCE [LARGE SCALE GENOMIC DNA]</scope>
    <source>
        <strain evidence="3 4">I41</strain>
    </source>
</reference>
<dbReference type="KEGG" id="llh:I41_13880"/>
<evidence type="ECO:0000313" key="4">
    <source>
        <dbReference type="Proteomes" id="UP000317909"/>
    </source>
</evidence>
<feature type="coiled-coil region" evidence="1">
    <location>
        <begin position="254"/>
        <end position="281"/>
    </location>
</feature>
<dbReference type="EMBL" id="CP036339">
    <property type="protein sequence ID" value="QDT72218.1"/>
    <property type="molecule type" value="Genomic_DNA"/>
</dbReference>
<evidence type="ECO:0008006" key="5">
    <source>
        <dbReference type="Google" id="ProtNLM"/>
    </source>
</evidence>
<dbReference type="Proteomes" id="UP000317909">
    <property type="component" value="Chromosome"/>
</dbReference>
<evidence type="ECO:0000313" key="3">
    <source>
        <dbReference type="EMBL" id="QDT72218.1"/>
    </source>
</evidence>
<gene>
    <name evidence="3" type="ORF">I41_13880</name>
</gene>
<feature type="compositionally biased region" description="Acidic residues" evidence="2">
    <location>
        <begin position="214"/>
        <end position="237"/>
    </location>
</feature>
<accession>A0A517TV36</accession>
<dbReference type="RefSeq" id="WP_145431810.1">
    <property type="nucleotide sequence ID" value="NZ_CP036339.1"/>
</dbReference>
<organism evidence="3 4">
    <name type="scientific">Lacipirellula limnantheis</name>
    <dbReference type="NCBI Taxonomy" id="2528024"/>
    <lineage>
        <taxon>Bacteria</taxon>
        <taxon>Pseudomonadati</taxon>
        <taxon>Planctomycetota</taxon>
        <taxon>Planctomycetia</taxon>
        <taxon>Pirellulales</taxon>
        <taxon>Lacipirellulaceae</taxon>
        <taxon>Lacipirellula</taxon>
    </lineage>
</organism>